<dbReference type="SMART" id="SM00332">
    <property type="entry name" value="PP2Cc"/>
    <property type="match status" value="1"/>
</dbReference>
<evidence type="ECO:0000259" key="1">
    <source>
        <dbReference type="PROSITE" id="PS51746"/>
    </source>
</evidence>
<dbReference type="Proteomes" id="UP001499987">
    <property type="component" value="Unassembled WGS sequence"/>
</dbReference>
<dbReference type="SUPFAM" id="SSF81606">
    <property type="entry name" value="PP2C-like"/>
    <property type="match status" value="1"/>
</dbReference>
<dbReference type="InterPro" id="IPR036457">
    <property type="entry name" value="PPM-type-like_dom_sf"/>
</dbReference>
<evidence type="ECO:0000313" key="2">
    <source>
        <dbReference type="EMBL" id="GAA1075027.1"/>
    </source>
</evidence>
<gene>
    <name evidence="2" type="ORF">GCM10009663_15140</name>
</gene>
<protein>
    <recommendedName>
        <fullName evidence="1">PPM-type phosphatase domain-containing protein</fullName>
    </recommendedName>
</protein>
<dbReference type="SMART" id="SM00331">
    <property type="entry name" value="PP2C_SIG"/>
    <property type="match status" value="1"/>
</dbReference>
<dbReference type="Gene3D" id="3.60.40.10">
    <property type="entry name" value="PPM-type phosphatase domain"/>
    <property type="match status" value="1"/>
</dbReference>
<proteinExistence type="predicted"/>
<keyword evidence="3" id="KW-1185">Reference proteome</keyword>
<dbReference type="PROSITE" id="PS51746">
    <property type="entry name" value="PPM_2"/>
    <property type="match status" value="1"/>
</dbReference>
<dbReference type="CDD" id="cd00143">
    <property type="entry name" value="PP2Cc"/>
    <property type="match status" value="1"/>
</dbReference>
<comment type="caution">
    <text evidence="2">The sequence shown here is derived from an EMBL/GenBank/DDBJ whole genome shotgun (WGS) entry which is preliminary data.</text>
</comment>
<dbReference type="EMBL" id="BAAALD010000009">
    <property type="protein sequence ID" value="GAA1075027.1"/>
    <property type="molecule type" value="Genomic_DNA"/>
</dbReference>
<reference evidence="2 3" key="1">
    <citation type="journal article" date="2019" name="Int. J. Syst. Evol. Microbiol.">
        <title>The Global Catalogue of Microorganisms (GCM) 10K type strain sequencing project: providing services to taxonomists for standard genome sequencing and annotation.</title>
        <authorList>
            <consortium name="The Broad Institute Genomics Platform"/>
            <consortium name="The Broad Institute Genome Sequencing Center for Infectious Disease"/>
            <person name="Wu L."/>
            <person name="Ma J."/>
        </authorList>
    </citation>
    <scope>NUCLEOTIDE SEQUENCE [LARGE SCALE GENOMIC DNA]</scope>
    <source>
        <strain evidence="2 3">JCM 13002</strain>
    </source>
</reference>
<dbReference type="InterPro" id="IPR001932">
    <property type="entry name" value="PPM-type_phosphatase-like_dom"/>
</dbReference>
<accession>A0ABN1TCR9</accession>
<feature type="domain" description="PPM-type phosphatase" evidence="1">
    <location>
        <begin position="3"/>
        <end position="249"/>
    </location>
</feature>
<sequence length="251" mass="26200">MPYIAVSALSHEGLVRDHNEDSLAVGPWTLCATVTESPQTLLFPLGGTPVVVAVADGLGGHPAGEVASSLTARRLAASGTALRSEDDVRRELRSCNSTLYEAAEADPDLTGMGTTVAGLVLSAEHVLVFNIGDSQVFEIAGTAAAPELRLLSTDDSPPPPPGRRTTNIVTSTLGGTVVRREVEPHLRRLPAAAGARYLVCSDGLTDPVPPEELAAVLAGEDDQRAAFELWRAAIEAGGPDNITLALVRIEE</sequence>
<dbReference type="RefSeq" id="WP_344622707.1">
    <property type="nucleotide sequence ID" value="NZ_BAAALD010000009.1"/>
</dbReference>
<evidence type="ECO:0000313" key="3">
    <source>
        <dbReference type="Proteomes" id="UP001499987"/>
    </source>
</evidence>
<organism evidence="2 3">
    <name type="scientific">Kitasatospora arboriphila</name>
    <dbReference type="NCBI Taxonomy" id="258052"/>
    <lineage>
        <taxon>Bacteria</taxon>
        <taxon>Bacillati</taxon>
        <taxon>Actinomycetota</taxon>
        <taxon>Actinomycetes</taxon>
        <taxon>Kitasatosporales</taxon>
        <taxon>Streptomycetaceae</taxon>
        <taxon>Kitasatospora</taxon>
    </lineage>
</organism>
<name>A0ABN1TCR9_9ACTN</name>
<dbReference type="Pfam" id="PF13672">
    <property type="entry name" value="PP2C_2"/>
    <property type="match status" value="1"/>
</dbReference>